<feature type="compositionally biased region" description="Polar residues" evidence="1">
    <location>
        <begin position="72"/>
        <end position="82"/>
    </location>
</feature>
<gene>
    <name evidence="3" type="ORF">EGYM00392_LOCUS38252</name>
</gene>
<organism evidence="3">
    <name type="scientific">Eutreptiella gymnastica</name>
    <dbReference type="NCBI Taxonomy" id="73025"/>
    <lineage>
        <taxon>Eukaryota</taxon>
        <taxon>Discoba</taxon>
        <taxon>Euglenozoa</taxon>
        <taxon>Euglenida</taxon>
        <taxon>Spirocuta</taxon>
        <taxon>Euglenophyceae</taxon>
        <taxon>Eutreptiales</taxon>
        <taxon>Eutreptiaceae</taxon>
        <taxon>Eutreptiella</taxon>
    </lineage>
</organism>
<feature type="region of interest" description="Disordered" evidence="1">
    <location>
        <begin position="72"/>
        <end position="100"/>
    </location>
</feature>
<proteinExistence type="predicted"/>
<feature type="signal peptide" evidence="2">
    <location>
        <begin position="1"/>
        <end position="16"/>
    </location>
</feature>
<accession>A0A7S1NL82</accession>
<evidence type="ECO:0000256" key="1">
    <source>
        <dbReference type="SAM" id="MobiDB-lite"/>
    </source>
</evidence>
<sequence>MSWACIHALNVSFGDALLQLCADCQLIGRGHIGGERPRVLKVPHSLSEGTWLILQHACMHFRMLDEAAMRTNTLQQDNTTAHTHGGPPQGREPSPIICPAQHSGATYEATQCHGL</sequence>
<evidence type="ECO:0000313" key="3">
    <source>
        <dbReference type="EMBL" id="CAD9027122.1"/>
    </source>
</evidence>
<keyword evidence="2" id="KW-0732">Signal</keyword>
<protein>
    <submittedName>
        <fullName evidence="3">Uncharacterized protein</fullName>
    </submittedName>
</protein>
<reference evidence="3" key="1">
    <citation type="submission" date="2021-01" db="EMBL/GenBank/DDBJ databases">
        <authorList>
            <person name="Corre E."/>
            <person name="Pelletier E."/>
            <person name="Niang G."/>
            <person name="Scheremetjew M."/>
            <person name="Finn R."/>
            <person name="Kale V."/>
            <person name="Holt S."/>
            <person name="Cochrane G."/>
            <person name="Meng A."/>
            <person name="Brown T."/>
            <person name="Cohen L."/>
        </authorList>
    </citation>
    <scope>NUCLEOTIDE SEQUENCE</scope>
    <source>
        <strain evidence="3">NIES-381</strain>
    </source>
</reference>
<name>A0A7S1NL82_9EUGL</name>
<feature type="chain" id="PRO_5030774287" evidence="2">
    <location>
        <begin position="17"/>
        <end position="115"/>
    </location>
</feature>
<dbReference type="AlphaFoldDB" id="A0A7S1NL82"/>
<dbReference type="EMBL" id="HBGA01102957">
    <property type="protein sequence ID" value="CAD9027122.1"/>
    <property type="molecule type" value="Transcribed_RNA"/>
</dbReference>
<evidence type="ECO:0000256" key="2">
    <source>
        <dbReference type="SAM" id="SignalP"/>
    </source>
</evidence>